<sequence>MPSKEPRKRKQSIDDTRSCYSDTEYEWQEGEYCEEVPKPTATVTTSQTVKLRQKPQSQSPPSLNNTIDQEIRSRAVRRKYPNIALIPQVTMDPPATKSPEIMMLALVLDSLTNVRPVVVRILRWIN</sequence>
<evidence type="ECO:0000256" key="1">
    <source>
        <dbReference type="SAM" id="MobiDB-lite"/>
    </source>
</evidence>
<evidence type="ECO:0000313" key="2">
    <source>
        <dbReference type="EMBL" id="CAG8620286.1"/>
    </source>
</evidence>
<feature type="region of interest" description="Disordered" evidence="1">
    <location>
        <begin position="1"/>
        <end position="20"/>
    </location>
</feature>
<gene>
    <name evidence="2" type="ORF">PBRASI_LOCUS8666</name>
</gene>
<protein>
    <submittedName>
        <fullName evidence="2">4514_t:CDS:1</fullName>
    </submittedName>
</protein>
<keyword evidence="3" id="KW-1185">Reference proteome</keyword>
<proteinExistence type="predicted"/>
<feature type="compositionally biased region" description="Basic residues" evidence="1">
    <location>
        <begin position="1"/>
        <end position="10"/>
    </location>
</feature>
<organism evidence="2 3">
    <name type="scientific">Paraglomus brasilianum</name>
    <dbReference type="NCBI Taxonomy" id="144538"/>
    <lineage>
        <taxon>Eukaryota</taxon>
        <taxon>Fungi</taxon>
        <taxon>Fungi incertae sedis</taxon>
        <taxon>Mucoromycota</taxon>
        <taxon>Glomeromycotina</taxon>
        <taxon>Glomeromycetes</taxon>
        <taxon>Paraglomerales</taxon>
        <taxon>Paraglomeraceae</taxon>
        <taxon>Paraglomus</taxon>
    </lineage>
</organism>
<name>A0A9N9D1Z6_9GLOM</name>
<feature type="region of interest" description="Disordered" evidence="1">
    <location>
        <begin position="38"/>
        <end position="66"/>
    </location>
</feature>
<feature type="compositionally biased region" description="Polar residues" evidence="1">
    <location>
        <begin position="41"/>
        <end position="66"/>
    </location>
</feature>
<reference evidence="2" key="1">
    <citation type="submission" date="2021-06" db="EMBL/GenBank/DDBJ databases">
        <authorList>
            <person name="Kallberg Y."/>
            <person name="Tangrot J."/>
            <person name="Rosling A."/>
        </authorList>
    </citation>
    <scope>NUCLEOTIDE SEQUENCE</scope>
    <source>
        <strain evidence="2">BR232B</strain>
    </source>
</reference>
<dbReference type="EMBL" id="CAJVPI010001605">
    <property type="protein sequence ID" value="CAG8620286.1"/>
    <property type="molecule type" value="Genomic_DNA"/>
</dbReference>
<dbReference type="Proteomes" id="UP000789739">
    <property type="component" value="Unassembled WGS sequence"/>
</dbReference>
<comment type="caution">
    <text evidence="2">The sequence shown here is derived from an EMBL/GenBank/DDBJ whole genome shotgun (WGS) entry which is preliminary data.</text>
</comment>
<dbReference type="AlphaFoldDB" id="A0A9N9D1Z6"/>
<evidence type="ECO:0000313" key="3">
    <source>
        <dbReference type="Proteomes" id="UP000789739"/>
    </source>
</evidence>
<accession>A0A9N9D1Z6</accession>